<accession>A0A8J6TU44</accession>
<name>A0A8J6TU44_9FLAO</name>
<sequence length="275" mass="32295">MSGICALCGNNSELKNSHIIPSFIFRWMKKTGAGRLRNVSNPNKIEQDGIKTKLLCNECEGRFSISETKMSTNIFYPVVDDNVHSFQYDSTFYYFTVSIFWRVLKNFLLEEHKDTVWYNELLFAEQEWKNYLLNQVPIQKNNEFHLFIGANLTEECSDETYIRYMARNVDASIPHNDDICFFFIKIPRFIFILPIEGINKEDFKNSIINPSGGVFDIKSVEISESIIGQTIIERAEEFSQIQDRMSSIQINKMKENTKKYQDNDIQRVLRYFSEK</sequence>
<evidence type="ECO:0000313" key="1">
    <source>
        <dbReference type="EMBL" id="MBC9813914.1"/>
    </source>
</evidence>
<gene>
    <name evidence="1" type="ORF">H9Y05_15665</name>
</gene>
<dbReference type="AlphaFoldDB" id="A0A8J6TU44"/>
<keyword evidence="2" id="KW-1185">Reference proteome</keyword>
<dbReference type="RefSeq" id="WP_216714823.1">
    <property type="nucleotide sequence ID" value="NZ_JACVEL010000020.1"/>
</dbReference>
<organism evidence="1 2">
    <name type="scientific">Taishania pollutisoli</name>
    <dbReference type="NCBI Taxonomy" id="2766479"/>
    <lineage>
        <taxon>Bacteria</taxon>
        <taxon>Pseudomonadati</taxon>
        <taxon>Bacteroidota</taxon>
        <taxon>Flavobacteriia</taxon>
        <taxon>Flavobacteriales</taxon>
        <taxon>Crocinitomicaceae</taxon>
        <taxon>Taishania</taxon>
    </lineage>
</organism>
<comment type="caution">
    <text evidence="1">The sequence shown here is derived from an EMBL/GenBank/DDBJ whole genome shotgun (WGS) entry which is preliminary data.</text>
</comment>
<dbReference type="EMBL" id="JACVEL010000020">
    <property type="protein sequence ID" value="MBC9813914.1"/>
    <property type="molecule type" value="Genomic_DNA"/>
</dbReference>
<evidence type="ECO:0008006" key="3">
    <source>
        <dbReference type="Google" id="ProtNLM"/>
    </source>
</evidence>
<dbReference type="Proteomes" id="UP000652681">
    <property type="component" value="Unassembled WGS sequence"/>
</dbReference>
<proteinExistence type="predicted"/>
<protein>
    <recommendedName>
        <fullName evidence="3">HNH endonuclease</fullName>
    </recommendedName>
</protein>
<evidence type="ECO:0000313" key="2">
    <source>
        <dbReference type="Proteomes" id="UP000652681"/>
    </source>
</evidence>
<reference evidence="1" key="1">
    <citation type="submission" date="2020-09" db="EMBL/GenBank/DDBJ databases">
        <title>Taishania pollutisoli gen. nov., sp. nov., Isolated from Tetrabromobisphenol A-Contaminated Soil.</title>
        <authorList>
            <person name="Chen Q."/>
        </authorList>
    </citation>
    <scope>NUCLEOTIDE SEQUENCE</scope>
    <source>
        <strain evidence="1">CZZ-1</strain>
    </source>
</reference>